<dbReference type="GO" id="GO:0005524">
    <property type="term" value="F:ATP binding"/>
    <property type="evidence" value="ECO:0007669"/>
    <property type="project" value="UniProtKB-KW"/>
</dbReference>
<keyword evidence="6" id="KW-1278">Translocase</keyword>
<feature type="transmembrane region" description="Helical" evidence="12">
    <location>
        <begin position="835"/>
        <end position="856"/>
    </location>
</feature>
<keyword evidence="2" id="KW-1003">Cell membrane</keyword>
<dbReference type="PRINTS" id="PR00120">
    <property type="entry name" value="HATPASE"/>
</dbReference>
<dbReference type="InterPro" id="IPR050510">
    <property type="entry name" value="Cation_transp_ATPase_P-type"/>
</dbReference>
<dbReference type="FunFam" id="3.40.50.1000:FF:000083">
    <property type="entry name" value="Sodium/potassium-transporting ATPase subunit alpha"/>
    <property type="match status" value="1"/>
</dbReference>
<keyword evidence="5" id="KW-0067">ATP-binding</keyword>
<dbReference type="Pfam" id="PF13246">
    <property type="entry name" value="Cation_ATPase"/>
    <property type="match status" value="1"/>
</dbReference>
<evidence type="ECO:0000256" key="1">
    <source>
        <dbReference type="ARBA" id="ARBA00004651"/>
    </source>
</evidence>
<proteinExistence type="inferred from homology"/>
<keyword evidence="4" id="KW-0547">Nucleotide-binding</keyword>
<comment type="similarity">
    <text evidence="10">Belongs to the cation transport ATPase (P-type) (TC 3.A.3) family.</text>
</comment>
<dbReference type="PANTHER" id="PTHR43294:SF21">
    <property type="entry name" value="CATION TRANSPORTING ATPASE"/>
    <property type="match status" value="1"/>
</dbReference>
<feature type="compositionally biased region" description="Basic and acidic residues" evidence="11">
    <location>
        <begin position="1"/>
        <end position="16"/>
    </location>
</feature>
<protein>
    <recommendedName>
        <fullName evidence="13">Cation-transporting P-type ATPase N-terminal domain-containing protein</fullName>
    </recommendedName>
</protein>
<evidence type="ECO:0000313" key="15">
    <source>
        <dbReference type="Proteomes" id="UP000039324"/>
    </source>
</evidence>
<dbReference type="InterPro" id="IPR023299">
    <property type="entry name" value="ATPase_P-typ_cyto_dom_N"/>
</dbReference>
<dbReference type="GO" id="GO:0005886">
    <property type="term" value="C:plasma membrane"/>
    <property type="evidence" value="ECO:0007669"/>
    <property type="project" value="UniProtKB-SubCell"/>
</dbReference>
<dbReference type="GO" id="GO:0005391">
    <property type="term" value="F:P-type sodium:potassium-exchanging transporter activity"/>
    <property type="evidence" value="ECO:0007669"/>
    <property type="project" value="TreeGrafter"/>
</dbReference>
<dbReference type="InterPro" id="IPR001757">
    <property type="entry name" value="P_typ_ATPase"/>
</dbReference>
<evidence type="ECO:0000256" key="4">
    <source>
        <dbReference type="ARBA" id="ARBA00022741"/>
    </source>
</evidence>
<dbReference type="AlphaFoldDB" id="A0A0G4IVG7"/>
<dbReference type="NCBIfam" id="TIGR01494">
    <property type="entry name" value="ATPase_P-type"/>
    <property type="match status" value="1"/>
</dbReference>
<dbReference type="PRINTS" id="PR00119">
    <property type="entry name" value="CATATPASE"/>
</dbReference>
<evidence type="ECO:0000259" key="13">
    <source>
        <dbReference type="SMART" id="SM00831"/>
    </source>
</evidence>
<dbReference type="InterPro" id="IPR036412">
    <property type="entry name" value="HAD-like_sf"/>
</dbReference>
<feature type="transmembrane region" description="Helical" evidence="12">
    <location>
        <begin position="907"/>
        <end position="928"/>
    </location>
</feature>
<dbReference type="Gene3D" id="1.20.1110.10">
    <property type="entry name" value="Calcium-transporting ATPase, transmembrane domain"/>
    <property type="match status" value="2"/>
</dbReference>
<dbReference type="InterPro" id="IPR008250">
    <property type="entry name" value="ATPase_P-typ_transduc_dom_A_sf"/>
</dbReference>
<comment type="subcellular location">
    <subcellularLocation>
        <location evidence="1">Cell membrane</location>
        <topology evidence="1">Multi-pass membrane protein</topology>
    </subcellularLocation>
</comment>
<dbReference type="Gene3D" id="3.40.1110.10">
    <property type="entry name" value="Calcium-transporting ATPase, cytoplasmic domain N"/>
    <property type="match status" value="1"/>
</dbReference>
<dbReference type="InterPro" id="IPR004014">
    <property type="entry name" value="ATPase_P-typ_cation-transptr_N"/>
</dbReference>
<feature type="transmembrane region" description="Helical" evidence="12">
    <location>
        <begin position="149"/>
        <end position="172"/>
    </location>
</feature>
<evidence type="ECO:0000256" key="5">
    <source>
        <dbReference type="ARBA" id="ARBA00022840"/>
    </source>
</evidence>
<dbReference type="GO" id="GO:0030007">
    <property type="term" value="P:intracellular potassium ion homeostasis"/>
    <property type="evidence" value="ECO:0007669"/>
    <property type="project" value="TreeGrafter"/>
</dbReference>
<evidence type="ECO:0000256" key="9">
    <source>
        <dbReference type="ARBA" id="ARBA00023136"/>
    </source>
</evidence>
<dbReference type="SMART" id="SM00831">
    <property type="entry name" value="Cation_ATPase_N"/>
    <property type="match status" value="1"/>
</dbReference>
<dbReference type="GO" id="GO:0036376">
    <property type="term" value="P:sodium ion export across plasma membrane"/>
    <property type="evidence" value="ECO:0007669"/>
    <property type="project" value="TreeGrafter"/>
</dbReference>
<dbReference type="PANTHER" id="PTHR43294">
    <property type="entry name" value="SODIUM/POTASSIUM-TRANSPORTING ATPASE SUBUNIT ALPHA"/>
    <property type="match status" value="1"/>
</dbReference>
<dbReference type="Pfam" id="PF00689">
    <property type="entry name" value="Cation_ATPase_C"/>
    <property type="match status" value="1"/>
</dbReference>
<feature type="domain" description="Cation-transporting P-type ATPase N-terminal" evidence="13">
    <location>
        <begin position="99"/>
        <end position="172"/>
    </location>
</feature>
<dbReference type="InterPro" id="IPR059000">
    <property type="entry name" value="ATPase_P-type_domA"/>
</dbReference>
<name>A0A0G4IVG7_PLABS</name>
<dbReference type="SUPFAM" id="SSF81665">
    <property type="entry name" value="Calcium ATPase, transmembrane domain M"/>
    <property type="match status" value="1"/>
</dbReference>
<evidence type="ECO:0000256" key="6">
    <source>
        <dbReference type="ARBA" id="ARBA00022967"/>
    </source>
</evidence>
<evidence type="ECO:0000256" key="12">
    <source>
        <dbReference type="SAM" id="Phobius"/>
    </source>
</evidence>
<dbReference type="STRING" id="37360.A0A0G4IVG7"/>
<keyword evidence="7 12" id="KW-1133">Transmembrane helix</keyword>
<keyword evidence="8" id="KW-0406">Ion transport</keyword>
<organism evidence="14 15">
    <name type="scientific">Plasmodiophora brassicae</name>
    <name type="common">Clubroot disease agent</name>
    <dbReference type="NCBI Taxonomy" id="37360"/>
    <lineage>
        <taxon>Eukaryota</taxon>
        <taxon>Sar</taxon>
        <taxon>Rhizaria</taxon>
        <taxon>Endomyxa</taxon>
        <taxon>Phytomyxea</taxon>
        <taxon>Plasmodiophorida</taxon>
        <taxon>Plasmodiophoridae</taxon>
        <taxon>Plasmodiophora</taxon>
    </lineage>
</organism>
<keyword evidence="3 12" id="KW-0812">Transmembrane</keyword>
<evidence type="ECO:0000256" key="11">
    <source>
        <dbReference type="SAM" id="MobiDB-lite"/>
    </source>
</evidence>
<keyword evidence="9 12" id="KW-0472">Membrane</keyword>
<dbReference type="Pfam" id="PF00122">
    <property type="entry name" value="E1-E2_ATPase"/>
    <property type="match status" value="1"/>
</dbReference>
<keyword evidence="15" id="KW-1185">Reference proteome</keyword>
<sequence length="949" mass="104335">MRDDEASAHEAQRQPEQHVSIPFGHDSRRQASMRFDASSRVLRAPTSPSERNTVENMESIVVFRTMSTTHALDLAAKVKLQAGGHGKHEDPAAAIRQITVHQLTPDQAIDTLDTNRTTGLTSSQVTALAKRGRVNRITPAKSNWIRKGLGYVFGGFNSLMWIAMIVTILSYYPLGEPDPQIFNLGVAVLIGLVIVVSTVFYAAVDYNASQVMKAIKTLVSESATVVRDGAKIEINADNLLPGDVVHLSLGQRVPADLRLLEVSPDLRFDRSLLTGESEPIPGSVSMTDANPLETQNLALSSTFVVQGSAVGVVFAIGDETVIGRIFHLSTKPKTQSTALQADINRFTVIESGDHGAAAAVNGGDRPVRGNSTDVAAFKLAAACADLDALDEAYTRVYNIPFNSKTKWMLVIVRSAATGDLELYMKGAPDILTGFCTKVVGADGTERPLTEALSTQFDRTQERWSRDGRRVIVACYKKLAVRDLHAHDEEFMKKFIETQLHDLCIVGLMSICDPPRDDVPSAVGAMRGAGVRVCMVTGDFRLTAEAIARQVGIVTSAQVEDLQAMRSQRDLYTRAGALSLPDMKPADGQAHRAVVLTGEDVCNLEPQDWNVIATFYDEIVFARTTPEQKMLIVQQFQRRGDNVVAVTGDGVNDAPALKTADVGLAMGAGSDVAKEAAQVVLLNNDFASIPIAIENGRLVFENLRKVTLYVMPAGSYTELMAVLSNVFLGMQIPLTAYQQVIFSIVHDVTMSISLMFEKPESDLMRQKPRNIRRQRLVDWKFFLHIYAFIGVFIWVTSFGMFFLYWKQKGLGISDLLLQFDHWGNGTNADVLNADLAVAQSIFYVTITVMQVGNILTSRNRRSSILNSNPFWGPRQNKALMVCVVVHVFVALMNVYVSTAPGNPNIFKFGYVPGVFWLYPIPCAIALILADEGRKYMVRNYPRSFFAKVAW</sequence>
<reference evidence="14 15" key="1">
    <citation type="submission" date="2015-02" db="EMBL/GenBank/DDBJ databases">
        <authorList>
            <person name="Chooi Y.-H."/>
        </authorList>
    </citation>
    <scope>NUCLEOTIDE SEQUENCE [LARGE SCALE GENOMIC DNA]</scope>
    <source>
        <strain evidence="14">E3</strain>
    </source>
</reference>
<dbReference type="GO" id="GO:1902600">
    <property type="term" value="P:proton transmembrane transport"/>
    <property type="evidence" value="ECO:0007669"/>
    <property type="project" value="TreeGrafter"/>
</dbReference>
<gene>
    <name evidence="14" type="ORF">PBRA_001244</name>
</gene>
<dbReference type="InterPro" id="IPR023298">
    <property type="entry name" value="ATPase_P-typ_TM_dom_sf"/>
</dbReference>
<evidence type="ECO:0000256" key="2">
    <source>
        <dbReference type="ARBA" id="ARBA00022475"/>
    </source>
</evidence>
<dbReference type="GO" id="GO:0016887">
    <property type="term" value="F:ATP hydrolysis activity"/>
    <property type="evidence" value="ECO:0007669"/>
    <property type="project" value="InterPro"/>
</dbReference>
<feature type="region of interest" description="Disordered" evidence="11">
    <location>
        <begin position="1"/>
        <end position="29"/>
    </location>
</feature>
<feature type="transmembrane region" description="Helical" evidence="12">
    <location>
        <begin position="184"/>
        <end position="204"/>
    </location>
</feature>
<evidence type="ECO:0000256" key="7">
    <source>
        <dbReference type="ARBA" id="ARBA00022989"/>
    </source>
</evidence>
<feature type="transmembrane region" description="Helical" evidence="12">
    <location>
        <begin position="776"/>
        <end position="804"/>
    </location>
</feature>
<dbReference type="Pfam" id="PF00690">
    <property type="entry name" value="Cation_ATPase_N"/>
    <property type="match status" value="1"/>
</dbReference>
<dbReference type="Gene3D" id="3.40.50.1000">
    <property type="entry name" value="HAD superfamily/HAD-like"/>
    <property type="match status" value="1"/>
</dbReference>
<evidence type="ECO:0000313" key="14">
    <source>
        <dbReference type="EMBL" id="CEO99338.1"/>
    </source>
</evidence>
<dbReference type="SUPFAM" id="SSF81653">
    <property type="entry name" value="Calcium ATPase, transduction domain A"/>
    <property type="match status" value="1"/>
</dbReference>
<dbReference type="EMBL" id="CDSF01000090">
    <property type="protein sequence ID" value="CEO99338.1"/>
    <property type="molecule type" value="Genomic_DNA"/>
</dbReference>
<dbReference type="GO" id="GO:0006883">
    <property type="term" value="P:intracellular sodium ion homeostasis"/>
    <property type="evidence" value="ECO:0007669"/>
    <property type="project" value="TreeGrafter"/>
</dbReference>
<dbReference type="InterPro" id="IPR023214">
    <property type="entry name" value="HAD_sf"/>
</dbReference>
<evidence type="ECO:0000256" key="3">
    <source>
        <dbReference type="ARBA" id="ARBA00022692"/>
    </source>
</evidence>
<dbReference type="OrthoDB" id="158672at2759"/>
<keyword evidence="8" id="KW-0813">Transport</keyword>
<dbReference type="Pfam" id="PF08282">
    <property type="entry name" value="Hydrolase_3"/>
    <property type="match status" value="1"/>
</dbReference>
<dbReference type="Proteomes" id="UP000039324">
    <property type="component" value="Unassembled WGS sequence"/>
</dbReference>
<dbReference type="SUPFAM" id="SSF56784">
    <property type="entry name" value="HAD-like"/>
    <property type="match status" value="1"/>
</dbReference>
<dbReference type="GO" id="GO:1990573">
    <property type="term" value="P:potassium ion import across plasma membrane"/>
    <property type="evidence" value="ECO:0007669"/>
    <property type="project" value="TreeGrafter"/>
</dbReference>
<dbReference type="Gene3D" id="2.70.150.10">
    <property type="entry name" value="Calcium-transporting ATPase, cytoplasmic transduction domain A"/>
    <property type="match status" value="1"/>
</dbReference>
<feature type="transmembrane region" description="Helical" evidence="12">
    <location>
        <begin position="877"/>
        <end position="895"/>
    </location>
</feature>
<dbReference type="InterPro" id="IPR006068">
    <property type="entry name" value="ATPase_P-typ_cation-transptr_C"/>
</dbReference>
<evidence type="ECO:0000256" key="8">
    <source>
        <dbReference type="ARBA" id="ARBA00023065"/>
    </source>
</evidence>
<evidence type="ECO:0000256" key="10">
    <source>
        <dbReference type="ARBA" id="ARBA00038148"/>
    </source>
</evidence>
<accession>A0A0G4IVG7</accession>